<dbReference type="KEGG" id="vg:80397011"/>
<protein>
    <submittedName>
        <fullName evidence="1">Maturation protein</fullName>
    </submittedName>
</protein>
<sequence>MPTKTRNHRNTLFWMSRYGGHPLIFPSSYQSYNSGSRTVDMEDSRVTSTGAHNWRELIRNELDATTSLFAKKEEQIGQPGRWIIRANVEARPGGVTTYLPVWEDCYGQPYTGFTRQPETVQALTTIAEQIAAKKYLQKVKAMQNQFQGLVFLGEMREALKLLRSPAKQLFQSAKQDYFDALSRTKKRRPKDWTKSIAGTYLEWAFGVQPLVNDLKSAYDAIETIMSNDNIHKTIVAVGDEIKTSSTTFSCIGAGRWIVLKGHSYTFDKCKVKYRGLYREKRSGPESLPLLGKMQDSLGMTLRDFIPAAWELLPWSFLWDYFINIGDVLEGYWTDKSSIRWTVQTIILERLIYDLIDCDQPATKANISSFGLGGVRDFNVGSIPSVLSTSQRTVNRKSTPPPVVELSVGLPGSPQQWLNMAALLAQAGSLHSQTFGRLG</sequence>
<dbReference type="Proteomes" id="UP000680052">
    <property type="component" value="Segment"/>
</dbReference>
<proteinExistence type="predicted"/>
<gene>
    <name evidence="1" type="primary">SRR7976356_3_2</name>
</gene>
<accession>A0A8S5L5K6</accession>
<name>A0A8S5L5K6_9VIRU</name>
<dbReference type="EMBL" id="BK014211">
    <property type="protein sequence ID" value="DAD52804.1"/>
    <property type="molecule type" value="Genomic_RNA"/>
</dbReference>
<evidence type="ECO:0000313" key="1">
    <source>
        <dbReference type="EMBL" id="DAD52804.1"/>
    </source>
</evidence>
<dbReference type="GeneID" id="80397011"/>
<dbReference type="RefSeq" id="YP_010768814.1">
    <property type="nucleotide sequence ID" value="NC_073797.1"/>
</dbReference>
<organism evidence="1 2">
    <name type="scientific">ssRNA phage SRR7976356_3</name>
    <dbReference type="NCBI Taxonomy" id="2786734"/>
    <lineage>
        <taxon>Viruses</taxon>
        <taxon>Riboviria</taxon>
        <taxon>Orthornavirae</taxon>
        <taxon>Lenarviricota</taxon>
        <taxon>Leviviricetes</taxon>
        <taxon>Norzivirales</taxon>
        <taxon>Atkinsviridae</taxon>
        <taxon>Kimihcavirus</taxon>
        <taxon>Kimihcavirus limivivens</taxon>
    </lineage>
</organism>
<evidence type="ECO:0000313" key="2">
    <source>
        <dbReference type="Proteomes" id="UP000680052"/>
    </source>
</evidence>
<keyword evidence="2" id="KW-1185">Reference proteome</keyword>
<reference evidence="1" key="1">
    <citation type="submission" date="2020-09" db="EMBL/GenBank/DDBJ databases">
        <title>Leviviricetes taxonomy.</title>
        <authorList>
            <person name="Stockdale S.R."/>
            <person name="Callanan J."/>
            <person name="Adriaenssens E.M."/>
            <person name="Kuhn J.H."/>
            <person name="Rumnieks J."/>
            <person name="Shkoporov A."/>
            <person name="Draper L.A."/>
            <person name="Ross P."/>
            <person name="Hill C."/>
        </authorList>
    </citation>
    <scope>NUCLEOTIDE SEQUENCE</scope>
</reference>